<accession>A0A1B6CDL4</accession>
<dbReference type="EMBL" id="GEDC01025777">
    <property type="protein sequence ID" value="JAS11521.1"/>
    <property type="molecule type" value="Transcribed_RNA"/>
</dbReference>
<sequence length="134" mass="15593">MQSLRNESSISKLEIVLENVEMSSKKSFQCDKDDLFNRQTSKEFIEKKDNEKNILSNLDLENAFNNISVLAFDYKDNVLKYTNLTKTLNIPVIKKIPDSLKKSSIELQYYGMQRLQMRALTEDLIFNTSVTELN</sequence>
<reference evidence="1" key="1">
    <citation type="submission" date="2015-12" db="EMBL/GenBank/DDBJ databases">
        <title>De novo transcriptome assembly of four potential Pierce s Disease insect vectors from Arizona vineyards.</title>
        <authorList>
            <person name="Tassone E.E."/>
        </authorList>
    </citation>
    <scope>NUCLEOTIDE SEQUENCE</scope>
</reference>
<dbReference type="AlphaFoldDB" id="A0A1B6CDL4"/>
<evidence type="ECO:0000313" key="1">
    <source>
        <dbReference type="EMBL" id="JAS11521.1"/>
    </source>
</evidence>
<name>A0A1B6CDL4_9HEMI</name>
<organism evidence="1">
    <name type="scientific">Clastoptera arizonana</name>
    <name type="common">Arizona spittle bug</name>
    <dbReference type="NCBI Taxonomy" id="38151"/>
    <lineage>
        <taxon>Eukaryota</taxon>
        <taxon>Metazoa</taxon>
        <taxon>Ecdysozoa</taxon>
        <taxon>Arthropoda</taxon>
        <taxon>Hexapoda</taxon>
        <taxon>Insecta</taxon>
        <taxon>Pterygota</taxon>
        <taxon>Neoptera</taxon>
        <taxon>Paraneoptera</taxon>
        <taxon>Hemiptera</taxon>
        <taxon>Auchenorrhyncha</taxon>
        <taxon>Cercopoidea</taxon>
        <taxon>Clastopteridae</taxon>
        <taxon>Clastoptera</taxon>
    </lineage>
</organism>
<protein>
    <submittedName>
        <fullName evidence="1">Uncharacterized protein</fullName>
    </submittedName>
</protein>
<feature type="non-terminal residue" evidence="1">
    <location>
        <position position="134"/>
    </location>
</feature>
<proteinExistence type="predicted"/>
<gene>
    <name evidence="1" type="ORF">g.19834</name>
</gene>